<protein>
    <submittedName>
        <fullName evidence="9">Sulfatase</fullName>
    </submittedName>
</protein>
<keyword evidence="5" id="KW-0378">Hydrolase</keyword>
<dbReference type="SUPFAM" id="SSF53649">
    <property type="entry name" value="Alkaline phosphatase-like"/>
    <property type="match status" value="1"/>
</dbReference>
<keyword evidence="4" id="KW-0732">Signal</keyword>
<proteinExistence type="inferred from homology"/>
<organism evidence="9 10">
    <name type="scientific">Rubinisphaera brasiliensis (strain ATCC 49424 / DSM 5305 / JCM 21570 / IAM 15109 / NBRC 103401 / IFAM 1448)</name>
    <name type="common">Planctomyces brasiliensis</name>
    <dbReference type="NCBI Taxonomy" id="756272"/>
    <lineage>
        <taxon>Bacteria</taxon>
        <taxon>Pseudomonadati</taxon>
        <taxon>Planctomycetota</taxon>
        <taxon>Planctomycetia</taxon>
        <taxon>Planctomycetales</taxon>
        <taxon>Planctomycetaceae</taxon>
        <taxon>Rubinisphaera</taxon>
    </lineage>
</organism>
<dbReference type="PANTHER" id="PTHR42693:SF42">
    <property type="entry name" value="ARYLSULFATASE G"/>
    <property type="match status" value="1"/>
</dbReference>
<dbReference type="InterPro" id="IPR000917">
    <property type="entry name" value="Sulfatase_N"/>
</dbReference>
<feature type="region of interest" description="Disordered" evidence="7">
    <location>
        <begin position="515"/>
        <end position="535"/>
    </location>
</feature>
<dbReference type="AlphaFoldDB" id="F0STP2"/>
<evidence type="ECO:0000256" key="6">
    <source>
        <dbReference type="ARBA" id="ARBA00022837"/>
    </source>
</evidence>
<dbReference type="eggNOG" id="COG3119">
    <property type="taxonomic scope" value="Bacteria"/>
</dbReference>
<dbReference type="InterPro" id="IPR050738">
    <property type="entry name" value="Sulfatase"/>
</dbReference>
<feature type="compositionally biased region" description="Pro residues" evidence="7">
    <location>
        <begin position="526"/>
        <end position="535"/>
    </location>
</feature>
<feature type="domain" description="Sulfatase N-terminal" evidence="8">
    <location>
        <begin position="36"/>
        <end position="400"/>
    </location>
</feature>
<dbReference type="InterPro" id="IPR024607">
    <property type="entry name" value="Sulfatase_CS"/>
</dbReference>
<evidence type="ECO:0000256" key="1">
    <source>
        <dbReference type="ARBA" id="ARBA00001913"/>
    </source>
</evidence>
<keyword evidence="3" id="KW-0479">Metal-binding</keyword>
<keyword evidence="10" id="KW-1185">Reference proteome</keyword>
<evidence type="ECO:0000313" key="9">
    <source>
        <dbReference type="EMBL" id="ADY61511.1"/>
    </source>
</evidence>
<dbReference type="EMBL" id="CP002546">
    <property type="protein sequence ID" value="ADY61511.1"/>
    <property type="molecule type" value="Genomic_DNA"/>
</dbReference>
<comment type="similarity">
    <text evidence="2">Belongs to the sulfatase family.</text>
</comment>
<evidence type="ECO:0000259" key="8">
    <source>
        <dbReference type="Pfam" id="PF00884"/>
    </source>
</evidence>
<dbReference type="HOGENOM" id="CLU_006332_10_4_0"/>
<name>F0STP2_RUBBR</name>
<dbReference type="RefSeq" id="WP_013630228.1">
    <property type="nucleotide sequence ID" value="NC_015174.1"/>
</dbReference>
<evidence type="ECO:0000256" key="4">
    <source>
        <dbReference type="ARBA" id="ARBA00022729"/>
    </source>
</evidence>
<dbReference type="GO" id="GO:0004065">
    <property type="term" value="F:arylsulfatase activity"/>
    <property type="evidence" value="ECO:0007669"/>
    <property type="project" value="TreeGrafter"/>
</dbReference>
<dbReference type="CDD" id="cd16144">
    <property type="entry name" value="ARS_like"/>
    <property type="match status" value="1"/>
</dbReference>
<dbReference type="GO" id="GO:0046872">
    <property type="term" value="F:metal ion binding"/>
    <property type="evidence" value="ECO:0007669"/>
    <property type="project" value="UniProtKB-KW"/>
</dbReference>
<dbReference type="KEGG" id="pbs:Plabr_3934"/>
<dbReference type="InterPro" id="IPR017850">
    <property type="entry name" value="Alkaline_phosphatase_core_sf"/>
</dbReference>
<dbReference type="PANTHER" id="PTHR42693">
    <property type="entry name" value="ARYLSULFATASE FAMILY MEMBER"/>
    <property type="match status" value="1"/>
</dbReference>
<dbReference type="PROSITE" id="PS00149">
    <property type="entry name" value="SULFATASE_2"/>
    <property type="match status" value="1"/>
</dbReference>
<dbReference type="Gene3D" id="3.40.720.10">
    <property type="entry name" value="Alkaline Phosphatase, subunit A"/>
    <property type="match status" value="1"/>
</dbReference>
<evidence type="ECO:0000256" key="7">
    <source>
        <dbReference type="SAM" id="MobiDB-lite"/>
    </source>
</evidence>
<dbReference type="STRING" id="756272.Plabr_3934"/>
<reference evidence="10" key="1">
    <citation type="submission" date="2011-02" db="EMBL/GenBank/DDBJ databases">
        <title>The complete genome of Planctomyces brasiliensis DSM 5305.</title>
        <authorList>
            <person name="Lucas S."/>
            <person name="Copeland A."/>
            <person name="Lapidus A."/>
            <person name="Bruce D."/>
            <person name="Goodwin L."/>
            <person name="Pitluck S."/>
            <person name="Kyrpides N."/>
            <person name="Mavromatis K."/>
            <person name="Pagani I."/>
            <person name="Ivanova N."/>
            <person name="Ovchinnikova G."/>
            <person name="Lu M."/>
            <person name="Detter J.C."/>
            <person name="Han C."/>
            <person name="Land M."/>
            <person name="Hauser L."/>
            <person name="Markowitz V."/>
            <person name="Cheng J.-F."/>
            <person name="Hugenholtz P."/>
            <person name="Woyke T."/>
            <person name="Wu D."/>
            <person name="Tindall B."/>
            <person name="Pomrenke H.G."/>
            <person name="Brambilla E."/>
            <person name="Klenk H.-P."/>
            <person name="Eisen J.A."/>
        </authorList>
    </citation>
    <scope>NUCLEOTIDE SEQUENCE [LARGE SCALE GENOMIC DNA]</scope>
    <source>
        <strain evidence="10">ATCC 49424 / DSM 5305 / JCM 21570 / NBRC 103401 / IFAM 1448</strain>
    </source>
</reference>
<dbReference type="Pfam" id="PF00884">
    <property type="entry name" value="Sulfatase"/>
    <property type="match status" value="1"/>
</dbReference>
<dbReference type="Gene3D" id="3.30.1120.10">
    <property type="match status" value="1"/>
</dbReference>
<evidence type="ECO:0000256" key="3">
    <source>
        <dbReference type="ARBA" id="ARBA00022723"/>
    </source>
</evidence>
<evidence type="ECO:0000256" key="2">
    <source>
        <dbReference type="ARBA" id="ARBA00008779"/>
    </source>
</evidence>
<comment type="cofactor">
    <cofactor evidence="1">
        <name>Ca(2+)</name>
        <dbReference type="ChEBI" id="CHEBI:29108"/>
    </cofactor>
</comment>
<keyword evidence="6" id="KW-0106">Calcium</keyword>
<evidence type="ECO:0000313" key="10">
    <source>
        <dbReference type="Proteomes" id="UP000006860"/>
    </source>
</evidence>
<sequence>MRSRSKLITWLTVFSVTLLMAGRVTVAKDGSTAARPNIVVLMVDDLGWNHISAAQATLGTSDKLYQTPHIAQLAKDGMSFPFAYAQPNCAPTRAAMLSGQYPPRVHNSVYVVGNLNRFGRGGIKKQQAKFEGPEQSEDVSAEAVTVAESLQRNGYATAHIGKYHVGGHEGDATLPENSGFDINIGGFSQGHQPVCFASEGKNGWTFKNLGRGDFDRFAEPYSAEYVKRRQLPQQLVGTPKHVSDAIGDAMEETVQKLADGDQPFYLQFHTYAVHGPVRARPDLKQEVAKRNDQKKMTEYAAFISSVDENLGRLRSLLNDPNQDGDSSDSISEQTLILFTSDNGGTHASNAPLRGEKGEFYEGGIRVPLIACWPGTIQADSVNNRLVHCVDYYPTFLELAGNQWQPSQNVHPLDGESFAAALHGKKSAARSEPIFFLFPGYLDQRAQPCAVVIDEIDGKRYKLTYYYERDAWELYCLSDDQSEANELSKAQPEIARQLASEIRKWLQQSHPTWQPQYPIFRKTGKPAGPPPEFATR</sequence>
<dbReference type="Proteomes" id="UP000006860">
    <property type="component" value="Chromosome"/>
</dbReference>
<gene>
    <name evidence="9" type="ordered locus">Plabr_3934</name>
</gene>
<accession>F0STP2</accession>
<evidence type="ECO:0000256" key="5">
    <source>
        <dbReference type="ARBA" id="ARBA00022801"/>
    </source>
</evidence>